<dbReference type="GO" id="GO:0030687">
    <property type="term" value="C:preribosome, large subunit precursor"/>
    <property type="evidence" value="ECO:0007669"/>
    <property type="project" value="UniProtKB-UniRule"/>
</dbReference>
<dbReference type="SMART" id="SM00292">
    <property type="entry name" value="BRCT"/>
    <property type="match status" value="1"/>
</dbReference>
<dbReference type="PROSITE" id="PS50172">
    <property type="entry name" value="BRCT"/>
    <property type="match status" value="1"/>
</dbReference>
<dbReference type="Pfam" id="PF16589">
    <property type="entry name" value="BRCT_2"/>
    <property type="match status" value="1"/>
</dbReference>
<evidence type="ECO:0000256" key="1">
    <source>
        <dbReference type="ARBA" id="ARBA00022517"/>
    </source>
</evidence>
<comment type="similarity">
    <text evidence="4">Belongs to the pescadillo family.</text>
</comment>
<evidence type="ECO:0000256" key="5">
    <source>
        <dbReference type="SAM" id="MobiDB-lite"/>
    </source>
</evidence>
<keyword evidence="8" id="KW-1185">Reference proteome</keyword>
<dbReference type="InterPro" id="IPR001357">
    <property type="entry name" value="BRCT_dom"/>
</dbReference>
<proteinExistence type="inferred from homology"/>
<dbReference type="GO" id="GO:0005654">
    <property type="term" value="C:nucleoplasm"/>
    <property type="evidence" value="ECO:0007669"/>
    <property type="project" value="UniProtKB-SubCell"/>
</dbReference>
<dbReference type="OrthoDB" id="10264910at2759"/>
<feature type="region of interest" description="Disordered" evidence="5">
    <location>
        <begin position="505"/>
        <end position="548"/>
    </location>
</feature>
<dbReference type="EMBL" id="JAIZAY010000004">
    <property type="protein sequence ID" value="KAJ8042725.1"/>
    <property type="molecule type" value="Genomic_DNA"/>
</dbReference>
<feature type="region of interest" description="Disordered" evidence="5">
    <location>
        <begin position="582"/>
        <end position="616"/>
    </location>
</feature>
<dbReference type="GO" id="GO:0070545">
    <property type="term" value="C:PeBoW complex"/>
    <property type="evidence" value="ECO:0007669"/>
    <property type="project" value="TreeGrafter"/>
</dbReference>
<dbReference type="Gene3D" id="3.40.50.10190">
    <property type="entry name" value="BRCT domain"/>
    <property type="match status" value="1"/>
</dbReference>
<organism evidence="7 8">
    <name type="scientific">Holothuria leucospilota</name>
    <name type="common">Black long sea cucumber</name>
    <name type="synonym">Mertensiothuria leucospilota</name>
    <dbReference type="NCBI Taxonomy" id="206669"/>
    <lineage>
        <taxon>Eukaryota</taxon>
        <taxon>Metazoa</taxon>
        <taxon>Echinodermata</taxon>
        <taxon>Eleutherozoa</taxon>
        <taxon>Echinozoa</taxon>
        <taxon>Holothuroidea</taxon>
        <taxon>Aspidochirotacea</taxon>
        <taxon>Aspidochirotida</taxon>
        <taxon>Holothuriidae</taxon>
        <taxon>Holothuria</taxon>
    </lineage>
</organism>
<reference evidence="7" key="1">
    <citation type="submission" date="2021-10" db="EMBL/GenBank/DDBJ databases">
        <title>Tropical sea cucumber genome reveals ecological adaptation and Cuvierian tubules defense mechanism.</title>
        <authorList>
            <person name="Chen T."/>
        </authorList>
    </citation>
    <scope>NUCLEOTIDE SEQUENCE</scope>
    <source>
        <strain evidence="7">Nanhai2018</strain>
        <tissue evidence="7">Muscle</tissue>
    </source>
</reference>
<dbReference type="CDD" id="cd17709">
    <property type="entry name" value="BRCT_pescadillo_like"/>
    <property type="match status" value="1"/>
</dbReference>
<dbReference type="HAMAP" id="MF_03028">
    <property type="entry name" value="Pescadillo"/>
    <property type="match status" value="1"/>
</dbReference>
<comment type="function">
    <text evidence="4">Required for maturation of ribosomal RNAs and formation of the large ribosomal subunit.</text>
</comment>
<feature type="compositionally biased region" description="Basic and acidic residues" evidence="5">
    <location>
        <begin position="597"/>
        <end position="616"/>
    </location>
</feature>
<sequence length="616" mass="72116">MGREKKKYTSGAATTYISRTSAIKKLQLHIIDFRRLCILKGIYPVQPKDPKKAGRGARIPKTYFRLKDIQFLAHEPILWKFRERKSHKKKMKKALYKREIKTLQQLVKNKPTYTLDHIVKERYPTFADALRDLDDPLTLCSSFAVLRKNHKIKGELVPLCRRLIIEFMNYVIASRSLRKVFLSIKGIYFQAEIQGQQITWLTPYKLGYQVPKKLDLKIISTFTEFYTTLLGFVNFRLYHSMNILYPPKLFLSSSSTENKDGTSFCLDDEDVSERVASLALDLIKEKSTVNAEAADEEESRTKEDEELIAGANVDTEEYKKAKEEEAKLNKFKKLFENCKFFLSREVPREALTFVIRCFGGKVSWDKLLFIGATYDENDESITHQIVDRPQQAKQHLSRYYVQPQWVFDCVNAQILLPVENYFPGEELPPHLSPFVREKEGDYIPPEKVALLERLEGIKQSDLQASGSQDDEEEEDIIDDVGDDVEEFEAFDEEDLEGESQLMQAEEKRLQQMKEETEKTETGDGSVKKARKRKRKKKSLHVTPGEIIKTDEKEEARLEASQEMKLREMMIPKKKKYIYKKIRQKEQARAKRHKRLTTKREKYEEEQRMKKAEKIQE</sequence>
<name>A0A9Q1CDL0_HOLLE</name>
<comment type="subcellular location">
    <subcellularLocation>
        <location evidence="4">Nucleus</location>
        <location evidence="4">Nucleolus</location>
    </subcellularLocation>
    <subcellularLocation>
        <location evidence="4">Nucleus</location>
        <location evidence="4">Nucleoplasm</location>
    </subcellularLocation>
</comment>
<keyword evidence="1 4" id="KW-0690">Ribosome biogenesis</keyword>
<dbReference type="SUPFAM" id="SSF52113">
    <property type="entry name" value="BRCT domain"/>
    <property type="match status" value="1"/>
</dbReference>
<dbReference type="GO" id="GO:0043021">
    <property type="term" value="F:ribonucleoprotein complex binding"/>
    <property type="evidence" value="ECO:0007669"/>
    <property type="project" value="UniProtKB-UniRule"/>
</dbReference>
<dbReference type="FunFam" id="3.40.50.10190:FF:000002">
    <property type="entry name" value="Pescadillo homolog"/>
    <property type="match status" value="1"/>
</dbReference>
<evidence type="ECO:0000256" key="4">
    <source>
        <dbReference type="HAMAP-Rule" id="MF_03028"/>
    </source>
</evidence>
<dbReference type="GO" id="GO:0000466">
    <property type="term" value="P:maturation of 5.8S rRNA from tricistronic rRNA transcript (SSU-rRNA, 5.8S rRNA, LSU-rRNA)"/>
    <property type="evidence" value="ECO:0007669"/>
    <property type="project" value="UniProtKB-UniRule"/>
</dbReference>
<evidence type="ECO:0000313" key="7">
    <source>
        <dbReference type="EMBL" id="KAJ8042725.1"/>
    </source>
</evidence>
<comment type="caution">
    <text evidence="7">The sequence shown here is derived from an EMBL/GenBank/DDBJ whole genome shotgun (WGS) entry which is preliminary data.</text>
</comment>
<feature type="domain" description="BRCT" evidence="6">
    <location>
        <begin position="330"/>
        <end position="423"/>
    </location>
</feature>
<feature type="compositionally biased region" description="Basic and acidic residues" evidence="5">
    <location>
        <begin position="505"/>
        <end position="521"/>
    </location>
</feature>
<dbReference type="InterPro" id="IPR036420">
    <property type="entry name" value="BRCT_dom_sf"/>
</dbReference>
<dbReference type="GO" id="GO:0000463">
    <property type="term" value="P:maturation of LSU-rRNA from tricistronic rRNA transcript (SSU-rRNA, 5.8S rRNA, LSU-rRNA)"/>
    <property type="evidence" value="ECO:0007669"/>
    <property type="project" value="UniProtKB-UniRule"/>
</dbReference>
<dbReference type="AlphaFoldDB" id="A0A9Q1CDL0"/>
<dbReference type="Pfam" id="PF06732">
    <property type="entry name" value="Pescadillo_N"/>
    <property type="match status" value="1"/>
</dbReference>
<keyword evidence="3 4" id="KW-0539">Nucleus</keyword>
<keyword evidence="2 4" id="KW-0698">rRNA processing</keyword>
<accession>A0A9Q1CDL0</accession>
<evidence type="ECO:0000256" key="2">
    <source>
        <dbReference type="ARBA" id="ARBA00022552"/>
    </source>
</evidence>
<dbReference type="PANTHER" id="PTHR12221:SF6">
    <property type="entry name" value="PESCADILLO HOMOLOG"/>
    <property type="match status" value="1"/>
</dbReference>
<protein>
    <recommendedName>
        <fullName evidence="4">Pescadillo homolog</fullName>
    </recommendedName>
</protein>
<evidence type="ECO:0000313" key="8">
    <source>
        <dbReference type="Proteomes" id="UP001152320"/>
    </source>
</evidence>
<dbReference type="Proteomes" id="UP001152320">
    <property type="component" value="Chromosome 4"/>
</dbReference>
<evidence type="ECO:0000259" key="6">
    <source>
        <dbReference type="PROSITE" id="PS50172"/>
    </source>
</evidence>
<dbReference type="PANTHER" id="PTHR12221">
    <property type="entry name" value="PESCADILLO - RELATED"/>
    <property type="match status" value="1"/>
</dbReference>
<gene>
    <name evidence="7" type="ORF">HOLleu_09566</name>
</gene>
<dbReference type="InterPro" id="IPR010613">
    <property type="entry name" value="PES"/>
</dbReference>
<evidence type="ECO:0000256" key="3">
    <source>
        <dbReference type="ARBA" id="ARBA00023242"/>
    </source>
</evidence>
<dbReference type="GO" id="GO:0003723">
    <property type="term" value="F:RNA binding"/>
    <property type="evidence" value="ECO:0007669"/>
    <property type="project" value="TreeGrafter"/>
</dbReference>
<feature type="compositionally biased region" description="Basic residues" evidence="5">
    <location>
        <begin position="527"/>
        <end position="539"/>
    </location>
</feature>